<dbReference type="PANTHER" id="PTHR24029">
    <property type="entry name" value="UVRABC SYSTEM PROTEIN B"/>
    <property type="match status" value="1"/>
</dbReference>
<sequence length="680" mass="77085">MKYPYQLVSAYKPTGDQPAAIDALCAGLETGRRFQTLEGVTGSGKTFTIANVIARQKRPALVISHNKTLAAQLYAELKSFFPHNAVEFFISYYDYYQPEAYIPQTDTFIEKDASINSEIERLRLAATDSLLGRDDVIIVASVSCIYGLGSPEDYREMVLSAHAGETFGRDDVLEKLVSIQYDRNDYEPQPGTFRVRGDTVDIFPSYATHGIRVEFFGDEVDSIKRIDPLTGEIEENMDRITISPAKHFVMPAEKLEPAIARIEAELEERVKWFEQRDKLIEAQRIRMRTAYDIEMMREIGYCGGIENYSRHLGGRQAGDRPACLIDYFPDNFLTVIDESHVTLPQVRGMFNGDQARKRTLVEHGFRLPSALDNRPLEFNEFMDITGQMIFTTATPGPFEVQKSGTPVEQVIRPTGIIDPPVEVRPLSGQIDDVMEEIRSRAERGERTLVTTLTKRTAEDLTDYLKKVDLRVQYLHSDIDAIERVEILRGLRKAEFDCLIGINLLREGLDLPEVSLVAILDADKEGFLRSETALVQTAGRAARHIEGRVIMYADNITGSMQRMIDVTNRRRERQMAYNEEHGVVPQAIQKEIADSLKTLKQGAEEVEEMVVCETGESYDVNQAIREIEQEMLDAAAKLEFERAALLRDELYELKSQQEPTAPATKGARKLYVGRKKRSTRR</sequence>
<dbReference type="GO" id="GO:0003677">
    <property type="term" value="F:DNA binding"/>
    <property type="evidence" value="ECO:0007669"/>
    <property type="project" value="UniProtKB-UniRule"/>
</dbReference>
<dbReference type="InterPro" id="IPR027417">
    <property type="entry name" value="P-loop_NTPase"/>
</dbReference>
<dbReference type="Pfam" id="PF12344">
    <property type="entry name" value="UvrB"/>
    <property type="match status" value="1"/>
</dbReference>
<dbReference type="PROSITE" id="PS50151">
    <property type="entry name" value="UVR"/>
    <property type="match status" value="1"/>
</dbReference>
<evidence type="ECO:0000256" key="4">
    <source>
        <dbReference type="ARBA" id="ARBA00022741"/>
    </source>
</evidence>
<keyword evidence="3 13" id="KW-0963">Cytoplasm</keyword>
<dbReference type="InterPro" id="IPR014001">
    <property type="entry name" value="Helicase_ATP-bd"/>
</dbReference>
<dbReference type="InterPro" id="IPR004807">
    <property type="entry name" value="UvrB"/>
</dbReference>
<dbReference type="AlphaFoldDB" id="A0A6P1M6H8"/>
<evidence type="ECO:0000256" key="12">
    <source>
        <dbReference type="ARBA" id="ARBA00029504"/>
    </source>
</evidence>
<accession>A0A6P1M6H8</accession>
<dbReference type="Pfam" id="PF02151">
    <property type="entry name" value="UVR"/>
    <property type="match status" value="1"/>
</dbReference>
<evidence type="ECO:0000256" key="5">
    <source>
        <dbReference type="ARBA" id="ARBA00022763"/>
    </source>
</evidence>
<dbReference type="PROSITE" id="PS51192">
    <property type="entry name" value="HELICASE_ATP_BIND_1"/>
    <property type="match status" value="1"/>
</dbReference>
<dbReference type="InterPro" id="IPR041471">
    <property type="entry name" value="UvrB_inter"/>
</dbReference>
<keyword evidence="5 13" id="KW-0227">DNA damage</keyword>
<dbReference type="Proteomes" id="UP000464954">
    <property type="component" value="Chromosome"/>
</dbReference>
<keyword evidence="10 13" id="KW-0742">SOS response</keyword>
<feature type="region of interest" description="Disordered" evidence="15">
    <location>
        <begin position="653"/>
        <end position="680"/>
    </location>
</feature>
<dbReference type="CDD" id="cd18790">
    <property type="entry name" value="SF2_C_UvrB"/>
    <property type="match status" value="1"/>
</dbReference>
<dbReference type="GO" id="GO:0005524">
    <property type="term" value="F:ATP binding"/>
    <property type="evidence" value="ECO:0007669"/>
    <property type="project" value="UniProtKB-UniRule"/>
</dbReference>
<evidence type="ECO:0000256" key="10">
    <source>
        <dbReference type="ARBA" id="ARBA00023236"/>
    </source>
</evidence>
<evidence type="ECO:0000259" key="17">
    <source>
        <dbReference type="PROSITE" id="PS51192"/>
    </source>
</evidence>
<evidence type="ECO:0000256" key="6">
    <source>
        <dbReference type="ARBA" id="ARBA00022769"/>
    </source>
</evidence>
<evidence type="ECO:0000313" key="20">
    <source>
        <dbReference type="Proteomes" id="UP000464954"/>
    </source>
</evidence>
<keyword evidence="4 13" id="KW-0547">Nucleotide-binding</keyword>
<dbReference type="InterPro" id="IPR024759">
    <property type="entry name" value="UvrB_YAD/RRR_dom"/>
</dbReference>
<comment type="function">
    <text evidence="13">The UvrABC repair system catalyzes the recognition and processing of DNA lesions. A damage recognition complex composed of 2 UvrA and 2 UvrB subunits scans DNA for abnormalities. Upon binding of the UvrA(2)B(2) complex to a putative damaged site, the DNA wraps around one UvrB monomer. DNA wrap is dependent on ATP binding by UvrB and probably causes local melting of the DNA helix, facilitating insertion of UvrB beta-hairpin between the DNA strands. Then UvrB probes one DNA strand for the presence of a lesion. If a lesion is found the UvrA subunits dissociate and the UvrB-DNA preincision complex is formed. This complex is subsequently bound by UvrC and the second UvrB is released. If no lesion is found, the DNA wraps around the other UvrB subunit that will check the other stand for damage.</text>
</comment>
<dbReference type="GO" id="GO:0005737">
    <property type="term" value="C:cytoplasm"/>
    <property type="evidence" value="ECO:0007669"/>
    <property type="project" value="UniProtKB-SubCell"/>
</dbReference>
<dbReference type="GO" id="GO:0009380">
    <property type="term" value="C:excinuclease repair complex"/>
    <property type="evidence" value="ECO:0007669"/>
    <property type="project" value="InterPro"/>
</dbReference>
<proteinExistence type="inferred from homology"/>
<dbReference type="InterPro" id="IPR001650">
    <property type="entry name" value="Helicase_C-like"/>
</dbReference>
<evidence type="ECO:0000256" key="9">
    <source>
        <dbReference type="ARBA" id="ARBA00023204"/>
    </source>
</evidence>
<evidence type="ECO:0000256" key="1">
    <source>
        <dbReference type="ARBA" id="ARBA00004496"/>
    </source>
</evidence>
<dbReference type="InterPro" id="IPR001943">
    <property type="entry name" value="UVR_dom"/>
</dbReference>
<feature type="short sequence motif" description="Beta-hairpin" evidence="13">
    <location>
        <begin position="92"/>
        <end position="115"/>
    </location>
</feature>
<dbReference type="GO" id="GO:0016887">
    <property type="term" value="F:ATP hydrolysis activity"/>
    <property type="evidence" value="ECO:0007669"/>
    <property type="project" value="InterPro"/>
</dbReference>
<dbReference type="NCBIfam" id="NF003673">
    <property type="entry name" value="PRK05298.1"/>
    <property type="match status" value="1"/>
</dbReference>
<keyword evidence="20" id="KW-1185">Reference proteome</keyword>
<evidence type="ECO:0000256" key="2">
    <source>
        <dbReference type="ARBA" id="ARBA00008533"/>
    </source>
</evidence>
<protein>
    <recommendedName>
        <fullName evidence="12 13">UvrABC system protein B</fullName>
        <shortName evidence="13">Protein UvrB</shortName>
    </recommendedName>
    <alternativeName>
        <fullName evidence="13">Excinuclease ABC subunit B</fullName>
    </alternativeName>
</protein>
<evidence type="ECO:0000259" key="18">
    <source>
        <dbReference type="PROSITE" id="PS51194"/>
    </source>
</evidence>
<dbReference type="KEGG" id="taer:GT409_01640"/>
<dbReference type="PROSITE" id="PS51194">
    <property type="entry name" value="HELICASE_CTER"/>
    <property type="match status" value="1"/>
</dbReference>
<dbReference type="SUPFAM" id="SSF52540">
    <property type="entry name" value="P-loop containing nucleoside triphosphate hydrolases"/>
    <property type="match status" value="2"/>
</dbReference>
<evidence type="ECO:0000256" key="3">
    <source>
        <dbReference type="ARBA" id="ARBA00022490"/>
    </source>
</evidence>
<dbReference type="HAMAP" id="MF_00204">
    <property type="entry name" value="UvrB"/>
    <property type="match status" value="1"/>
</dbReference>
<feature type="domain" description="UVR" evidence="16">
    <location>
        <begin position="620"/>
        <end position="655"/>
    </location>
</feature>
<dbReference type="RefSeq" id="WP_160626297.1">
    <property type="nucleotide sequence ID" value="NZ_CP047593.1"/>
</dbReference>
<dbReference type="SUPFAM" id="SSF46600">
    <property type="entry name" value="C-terminal UvrC-binding domain of UvrB"/>
    <property type="match status" value="1"/>
</dbReference>
<evidence type="ECO:0000256" key="8">
    <source>
        <dbReference type="ARBA" id="ARBA00022881"/>
    </source>
</evidence>
<evidence type="ECO:0000256" key="15">
    <source>
        <dbReference type="SAM" id="MobiDB-lite"/>
    </source>
</evidence>
<dbReference type="SMART" id="SM00487">
    <property type="entry name" value="DEXDc"/>
    <property type="match status" value="1"/>
</dbReference>
<organism evidence="19 20">
    <name type="scientific">Tichowtungia aerotolerans</name>
    <dbReference type="NCBI Taxonomy" id="2697043"/>
    <lineage>
        <taxon>Bacteria</taxon>
        <taxon>Pseudomonadati</taxon>
        <taxon>Kiritimatiellota</taxon>
        <taxon>Tichowtungiia</taxon>
        <taxon>Tichowtungiales</taxon>
        <taxon>Tichowtungiaceae</taxon>
        <taxon>Tichowtungia</taxon>
    </lineage>
</organism>
<dbReference type="NCBIfam" id="TIGR00631">
    <property type="entry name" value="uvrb"/>
    <property type="match status" value="1"/>
</dbReference>
<dbReference type="InterPro" id="IPR036876">
    <property type="entry name" value="UVR_dom_sf"/>
</dbReference>
<dbReference type="GO" id="GO:0009381">
    <property type="term" value="F:excinuclease ABC activity"/>
    <property type="evidence" value="ECO:0007669"/>
    <property type="project" value="UniProtKB-UniRule"/>
</dbReference>
<dbReference type="Gene3D" id="4.10.860.10">
    <property type="entry name" value="UVR domain"/>
    <property type="match status" value="1"/>
</dbReference>
<dbReference type="Pfam" id="PF17757">
    <property type="entry name" value="UvrB_inter"/>
    <property type="match status" value="1"/>
</dbReference>
<dbReference type="GO" id="GO:0006289">
    <property type="term" value="P:nucleotide-excision repair"/>
    <property type="evidence" value="ECO:0007669"/>
    <property type="project" value="UniProtKB-UniRule"/>
</dbReference>
<evidence type="ECO:0000259" key="16">
    <source>
        <dbReference type="PROSITE" id="PS50151"/>
    </source>
</evidence>
<keyword evidence="9 13" id="KW-0234">DNA repair</keyword>
<comment type="similarity">
    <text evidence="2 13 14">Belongs to the UvrB family.</text>
</comment>
<gene>
    <name evidence="13 19" type="primary">uvrB</name>
    <name evidence="19" type="ORF">GT409_01640</name>
</gene>
<comment type="domain">
    <text evidence="13">The beta-hairpin motif is involved in DNA binding.</text>
</comment>
<feature type="compositionally biased region" description="Basic residues" evidence="15">
    <location>
        <begin position="665"/>
        <end position="680"/>
    </location>
</feature>
<dbReference type="CDD" id="cd17916">
    <property type="entry name" value="DEXHc_UvrB"/>
    <property type="match status" value="1"/>
</dbReference>
<comment type="subcellular location">
    <subcellularLocation>
        <location evidence="1 13 14">Cytoplasm</location>
    </subcellularLocation>
</comment>
<evidence type="ECO:0000256" key="11">
    <source>
        <dbReference type="ARBA" id="ARBA00026033"/>
    </source>
</evidence>
<dbReference type="Pfam" id="PF04851">
    <property type="entry name" value="ResIII"/>
    <property type="match status" value="1"/>
</dbReference>
<comment type="subunit">
    <text evidence="11 13 14">Forms a heterotetramer with UvrA during the search for lesions. Interacts with UvrC in an incision complex.</text>
</comment>
<evidence type="ECO:0000313" key="19">
    <source>
        <dbReference type="EMBL" id="QHI68204.1"/>
    </source>
</evidence>
<keyword evidence="7 13" id="KW-0067">ATP-binding</keyword>
<feature type="binding site" evidence="13">
    <location>
        <begin position="39"/>
        <end position="46"/>
    </location>
    <ligand>
        <name>ATP</name>
        <dbReference type="ChEBI" id="CHEBI:30616"/>
    </ligand>
</feature>
<dbReference type="GO" id="GO:0009432">
    <property type="term" value="P:SOS response"/>
    <property type="evidence" value="ECO:0007669"/>
    <property type="project" value="UniProtKB-UniRule"/>
</dbReference>
<feature type="domain" description="Helicase C-terminal" evidence="18">
    <location>
        <begin position="429"/>
        <end position="591"/>
    </location>
</feature>
<evidence type="ECO:0000256" key="14">
    <source>
        <dbReference type="RuleBase" id="RU003587"/>
    </source>
</evidence>
<name>A0A6P1M6H8_9BACT</name>
<dbReference type="EMBL" id="CP047593">
    <property type="protein sequence ID" value="QHI68204.1"/>
    <property type="molecule type" value="Genomic_DNA"/>
</dbReference>
<feature type="domain" description="Helicase ATP-binding" evidence="17">
    <location>
        <begin position="26"/>
        <end position="161"/>
    </location>
</feature>
<dbReference type="SMART" id="SM00490">
    <property type="entry name" value="HELICc"/>
    <property type="match status" value="1"/>
</dbReference>
<evidence type="ECO:0000256" key="7">
    <source>
        <dbReference type="ARBA" id="ARBA00022840"/>
    </source>
</evidence>
<dbReference type="Gene3D" id="3.40.50.300">
    <property type="entry name" value="P-loop containing nucleotide triphosphate hydrolases"/>
    <property type="match status" value="3"/>
</dbReference>
<dbReference type="InterPro" id="IPR006935">
    <property type="entry name" value="Helicase/UvrB_N"/>
</dbReference>
<reference evidence="19 20" key="1">
    <citation type="submission" date="2020-01" db="EMBL/GenBank/DDBJ databases">
        <title>Ponticoccus aerotolerans gen. nov., sp. nov., an anaerobic bacterium and proposal of Ponticoccusceae fam. nov., Ponticoccusles ord. nov. and Ponticoccuse classis nov. in the phylum Kiritimatiellaeota.</title>
        <authorList>
            <person name="Zhou L.Y."/>
            <person name="Du Z.J."/>
        </authorList>
    </citation>
    <scope>NUCLEOTIDE SEQUENCE [LARGE SCALE GENOMIC DNA]</scope>
    <source>
        <strain evidence="19 20">S-5007</strain>
    </source>
</reference>
<dbReference type="PANTHER" id="PTHR24029:SF0">
    <property type="entry name" value="UVRABC SYSTEM PROTEIN B"/>
    <property type="match status" value="1"/>
</dbReference>
<keyword evidence="6 13" id="KW-0228">DNA excision</keyword>
<evidence type="ECO:0000256" key="13">
    <source>
        <dbReference type="HAMAP-Rule" id="MF_00204"/>
    </source>
</evidence>
<dbReference type="Pfam" id="PF00271">
    <property type="entry name" value="Helicase_C"/>
    <property type="match status" value="1"/>
</dbReference>
<keyword evidence="8 13" id="KW-0267">Excision nuclease</keyword>